<evidence type="ECO:0000256" key="6">
    <source>
        <dbReference type="ARBA" id="ARBA00022888"/>
    </source>
</evidence>
<dbReference type="EMBL" id="JAHLFP010000017">
    <property type="protein sequence ID" value="MBU3805752.1"/>
    <property type="molecule type" value="Genomic_DNA"/>
</dbReference>
<feature type="active site" description="For GATase activity" evidence="9">
    <location>
        <position position="2"/>
    </location>
</feature>
<evidence type="ECO:0000259" key="12">
    <source>
        <dbReference type="PROSITE" id="PS51278"/>
    </source>
</evidence>
<evidence type="ECO:0000256" key="11">
    <source>
        <dbReference type="PIRSR" id="PIRSR001589-3"/>
    </source>
</evidence>
<dbReference type="GO" id="GO:0004066">
    <property type="term" value="F:asparagine synthase (glutamine-hydrolyzing) activity"/>
    <property type="evidence" value="ECO:0007669"/>
    <property type="project" value="UniProtKB-EC"/>
</dbReference>
<evidence type="ECO:0000256" key="10">
    <source>
        <dbReference type="PIRSR" id="PIRSR001589-2"/>
    </source>
</evidence>
<comment type="caution">
    <text evidence="13">The sequence shown here is derived from an EMBL/GenBank/DDBJ whole genome shotgun (WGS) entry which is preliminary data.</text>
</comment>
<evidence type="ECO:0000256" key="3">
    <source>
        <dbReference type="ARBA" id="ARBA00012737"/>
    </source>
</evidence>
<reference evidence="13" key="2">
    <citation type="submission" date="2021-04" db="EMBL/GenBank/DDBJ databases">
        <authorList>
            <person name="Gilroy R."/>
        </authorList>
    </citation>
    <scope>NUCLEOTIDE SEQUENCE</scope>
    <source>
        <strain evidence="13">B5_2728</strain>
    </source>
</reference>
<dbReference type="InterPro" id="IPR017932">
    <property type="entry name" value="GATase_2_dom"/>
</dbReference>
<feature type="site" description="Important for beta-aspartyl-AMP intermediate formation" evidence="11">
    <location>
        <position position="357"/>
    </location>
</feature>
<dbReference type="InterPro" id="IPR033738">
    <property type="entry name" value="AsnB_N"/>
</dbReference>
<dbReference type="GO" id="GO:0006529">
    <property type="term" value="P:asparagine biosynthetic process"/>
    <property type="evidence" value="ECO:0007669"/>
    <property type="project" value="UniProtKB-KW"/>
</dbReference>
<dbReference type="PROSITE" id="PS51278">
    <property type="entry name" value="GATASE_TYPE_2"/>
    <property type="match status" value="1"/>
</dbReference>
<feature type="domain" description="Glutamine amidotransferase type-2" evidence="12">
    <location>
        <begin position="2"/>
        <end position="212"/>
    </location>
</feature>
<protein>
    <recommendedName>
        <fullName evidence="3">asparagine synthase (glutamine-hydrolyzing)</fullName>
        <ecNumber evidence="3">6.3.5.4</ecNumber>
    </recommendedName>
</protein>
<sequence length="610" mass="69857">MCGIVGFTGSPANREQVLKEMMDAIAHRGPDGEGSYFGSSVALGHRRLSLLDLSSGGQPMFNEDNTIVVIFNGEIYNFQELRSELVELGHRFSTDHSDTEVLLHGYEAWGQQMLERLRGMFAFAIWDSGKEVLFCARDHFGIKPFYYYITADQQLMFGSEIKSFLHHPDFVKKLNHTQLELYMTYQYSPGEETFFEGVKKLMPGHCLWFEKGNLEIKRYFCPRFEPSAKGDLSQWVDKVEEAMKESVEAHKISDVEVGSFLSSGVDSSYMAYLAHVDKTFTVGFADKQYDETDYAREFSKFLKTKNYAYQIEPDEYWENLPKIQYHMDEPLADAASAALFFVNREASKQVKACLSGEGADEFFGGYNIYKEPVTATWYDKIPLPLRRAVGAVAGLLPPVPGVNFLVRRSKPLEERYIGNTNLMGENQKKKLLKHYTGKVLPTDLSKGYFEATKGQDPVVQMQYTDLNLWLVGDILLKADKMSMANSLELRVPFLDRKVFEVACHIPAAYKANAANTKIALRGAAIRSIPQKTADKKKLGFPVPVRAWLRDEKYAQVVRKAFDSPAAEEFFNTKELHKMLSQHISGKRDNWRQIWCVFMFLTWYEEYFVKR</sequence>
<evidence type="ECO:0000256" key="1">
    <source>
        <dbReference type="ARBA" id="ARBA00005187"/>
    </source>
</evidence>
<feature type="binding site" evidence="10">
    <location>
        <position position="282"/>
    </location>
    <ligand>
        <name>ATP</name>
        <dbReference type="ChEBI" id="CHEBI:30616"/>
    </ligand>
</feature>
<dbReference type="GO" id="GO:0005829">
    <property type="term" value="C:cytosol"/>
    <property type="evidence" value="ECO:0007669"/>
    <property type="project" value="TreeGrafter"/>
</dbReference>
<evidence type="ECO:0000256" key="7">
    <source>
        <dbReference type="ARBA" id="ARBA00022962"/>
    </source>
</evidence>
<feature type="binding site" evidence="10">
    <location>
        <begin position="355"/>
        <end position="356"/>
    </location>
    <ligand>
        <name>ATP</name>
        <dbReference type="ChEBI" id="CHEBI:30616"/>
    </ligand>
</feature>
<reference evidence="13" key="1">
    <citation type="journal article" date="2021" name="PeerJ">
        <title>Extensive microbial diversity within the chicken gut microbiome revealed by metagenomics and culture.</title>
        <authorList>
            <person name="Gilroy R."/>
            <person name="Ravi A."/>
            <person name="Getino M."/>
            <person name="Pursley I."/>
            <person name="Horton D.L."/>
            <person name="Alikhan N.F."/>
            <person name="Baker D."/>
            <person name="Gharbi K."/>
            <person name="Hall N."/>
            <person name="Watson M."/>
            <person name="Adriaenssens E.M."/>
            <person name="Foster-Nyarko E."/>
            <person name="Jarju S."/>
            <person name="Secka A."/>
            <person name="Antonio M."/>
            <person name="Oren A."/>
            <person name="Chaudhuri R.R."/>
            <person name="La Ragione R."/>
            <person name="Hildebrand F."/>
            <person name="Pallen M.J."/>
        </authorList>
    </citation>
    <scope>NUCLEOTIDE SEQUENCE</scope>
    <source>
        <strain evidence="13">B5_2728</strain>
    </source>
</reference>
<dbReference type="InterPro" id="IPR051786">
    <property type="entry name" value="ASN_synthetase/amidase"/>
</dbReference>
<gene>
    <name evidence="13" type="primary">asnB</name>
    <name evidence="13" type="ORF">H9882_02510</name>
</gene>
<dbReference type="InterPro" id="IPR014729">
    <property type="entry name" value="Rossmann-like_a/b/a_fold"/>
</dbReference>
<keyword evidence="13" id="KW-0436">Ligase</keyword>
<dbReference type="InterPro" id="IPR006426">
    <property type="entry name" value="Asn_synth_AEB"/>
</dbReference>
<keyword evidence="9" id="KW-0028">Amino-acid biosynthesis</keyword>
<dbReference type="AlphaFoldDB" id="A0A948T1C3"/>
<keyword evidence="5 10" id="KW-0067">ATP-binding</keyword>
<dbReference type="PIRSF" id="PIRSF001589">
    <property type="entry name" value="Asn_synthetase_glu-h"/>
    <property type="match status" value="1"/>
</dbReference>
<comment type="similarity">
    <text evidence="2">Belongs to the asparagine synthetase family.</text>
</comment>
<dbReference type="InterPro" id="IPR029055">
    <property type="entry name" value="Ntn_hydrolases_N"/>
</dbReference>
<evidence type="ECO:0000256" key="8">
    <source>
        <dbReference type="ARBA" id="ARBA00048741"/>
    </source>
</evidence>
<dbReference type="NCBIfam" id="TIGR01536">
    <property type="entry name" value="asn_synth_AEB"/>
    <property type="match status" value="1"/>
</dbReference>
<comment type="catalytic activity">
    <reaction evidence="8">
        <text>L-aspartate + L-glutamine + ATP + H2O = L-asparagine + L-glutamate + AMP + diphosphate + H(+)</text>
        <dbReference type="Rhea" id="RHEA:12228"/>
        <dbReference type="ChEBI" id="CHEBI:15377"/>
        <dbReference type="ChEBI" id="CHEBI:15378"/>
        <dbReference type="ChEBI" id="CHEBI:29985"/>
        <dbReference type="ChEBI" id="CHEBI:29991"/>
        <dbReference type="ChEBI" id="CHEBI:30616"/>
        <dbReference type="ChEBI" id="CHEBI:33019"/>
        <dbReference type="ChEBI" id="CHEBI:58048"/>
        <dbReference type="ChEBI" id="CHEBI:58359"/>
        <dbReference type="ChEBI" id="CHEBI:456215"/>
        <dbReference type="EC" id="6.3.5.4"/>
    </reaction>
</comment>
<dbReference type="InterPro" id="IPR001962">
    <property type="entry name" value="Asn_synthase"/>
</dbReference>
<accession>A0A948T1C3</accession>
<evidence type="ECO:0000256" key="9">
    <source>
        <dbReference type="PIRSR" id="PIRSR001589-1"/>
    </source>
</evidence>
<proteinExistence type="inferred from homology"/>
<evidence type="ECO:0000313" key="14">
    <source>
        <dbReference type="Proteomes" id="UP000713596"/>
    </source>
</evidence>
<keyword evidence="7 9" id="KW-0315">Glutamine amidotransferase</keyword>
<dbReference type="Proteomes" id="UP000713596">
    <property type="component" value="Unassembled WGS sequence"/>
</dbReference>
<dbReference type="SUPFAM" id="SSF56235">
    <property type="entry name" value="N-terminal nucleophile aminohydrolases (Ntn hydrolases)"/>
    <property type="match status" value="1"/>
</dbReference>
<evidence type="ECO:0000313" key="13">
    <source>
        <dbReference type="EMBL" id="MBU3805752.1"/>
    </source>
</evidence>
<evidence type="ECO:0000256" key="2">
    <source>
        <dbReference type="ARBA" id="ARBA00005752"/>
    </source>
</evidence>
<dbReference type="GO" id="GO:0005524">
    <property type="term" value="F:ATP binding"/>
    <property type="evidence" value="ECO:0007669"/>
    <property type="project" value="UniProtKB-KW"/>
</dbReference>
<dbReference type="PANTHER" id="PTHR43284:SF1">
    <property type="entry name" value="ASPARAGINE SYNTHETASE"/>
    <property type="match status" value="1"/>
</dbReference>
<dbReference type="Pfam" id="PF00733">
    <property type="entry name" value="Asn_synthase"/>
    <property type="match status" value="1"/>
</dbReference>
<dbReference type="Gene3D" id="3.40.50.620">
    <property type="entry name" value="HUPs"/>
    <property type="match status" value="1"/>
</dbReference>
<name>A0A948T1C3_9FIRM</name>
<organism evidence="13 14">
    <name type="scientific">Candidatus Allofournierella pullistercoris</name>
    <dbReference type="NCBI Taxonomy" id="2838597"/>
    <lineage>
        <taxon>Bacteria</taxon>
        <taxon>Bacillati</taxon>
        <taxon>Bacillota</taxon>
        <taxon>Clostridia</taxon>
        <taxon>Eubacteriales</taxon>
        <taxon>Oscillospiraceae</taxon>
        <taxon>Allofournierella</taxon>
    </lineage>
</organism>
<dbReference type="SUPFAM" id="SSF52402">
    <property type="entry name" value="Adenine nucleotide alpha hydrolases-like"/>
    <property type="match status" value="1"/>
</dbReference>
<keyword evidence="6 9" id="KW-0061">Asparagine biosynthesis</keyword>
<dbReference type="PANTHER" id="PTHR43284">
    <property type="entry name" value="ASPARAGINE SYNTHETASE (GLUTAMINE-HYDROLYZING)"/>
    <property type="match status" value="1"/>
</dbReference>
<dbReference type="Pfam" id="PF13537">
    <property type="entry name" value="GATase_7"/>
    <property type="match status" value="1"/>
</dbReference>
<keyword evidence="4 10" id="KW-0547">Nucleotide-binding</keyword>
<comment type="pathway">
    <text evidence="1">Amino-acid biosynthesis; L-asparagine biosynthesis; L-asparagine from L-aspartate (L-Gln route): step 1/1.</text>
</comment>
<dbReference type="EC" id="6.3.5.4" evidence="3"/>
<evidence type="ECO:0000256" key="4">
    <source>
        <dbReference type="ARBA" id="ARBA00022741"/>
    </source>
</evidence>
<evidence type="ECO:0000256" key="5">
    <source>
        <dbReference type="ARBA" id="ARBA00022840"/>
    </source>
</evidence>
<dbReference type="Gene3D" id="3.60.20.10">
    <property type="entry name" value="Glutamine Phosphoribosylpyrophosphate, subunit 1, domain 1"/>
    <property type="match status" value="1"/>
</dbReference>
<feature type="binding site" evidence="10">
    <location>
        <position position="98"/>
    </location>
    <ligand>
        <name>L-glutamine</name>
        <dbReference type="ChEBI" id="CHEBI:58359"/>
    </ligand>
</feature>
<dbReference type="CDD" id="cd00712">
    <property type="entry name" value="AsnB"/>
    <property type="match status" value="1"/>
</dbReference>
<dbReference type="CDD" id="cd01991">
    <property type="entry name" value="Asn_synthase_B_C"/>
    <property type="match status" value="1"/>
</dbReference>